<sequence>MLDAVVVGSGPNRLAVAWTLAQAGLDVEVFERDPQLGGGMRTDTWGDNYRADWGSAVHPMALASPFFKSVRLADRVEFVVPEASFAHPLPTGAAVAWQSAQRTAADLGRDGRRWLRLVGGLTNQVEALVEGALTSPLSLPARPIAAASLAAATLQGVMGAGLRSLGAQALLAGVVGHTIGRQPALGASAAGAVLLALAHTVGWPIPIGGSQAIADVVVGDLRRWGVRLTTDTHVDSIEDLPQARAYFFDTSARHFLQIVADRVTPGYRRGLARLRAGNAVSKVDFVTSAPIPWRSPEVGLAGSVHLCGTREDIWRAEDEVARGRHAERPMIVLSQPSTFDGTRVPEGMHSIWAYAHVPAGSTVPQTAVIEDAIERYAPGFRDTILAVRTTNAAQIGARNPTMPGGDFASGAVTLRQILARPNLRRAPWLAGDGLYLCSTATFPGPGVHGMAGYGAARHALRSTFA</sequence>
<dbReference type="AlphaFoldDB" id="A0A2A6FMJ1"/>
<protein>
    <recommendedName>
        <fullName evidence="3">Dehydrogenase</fullName>
    </recommendedName>
</protein>
<reference evidence="2" key="1">
    <citation type="submission" date="2017-03" db="EMBL/GenBank/DDBJ databases">
        <authorList>
            <person name="Lund M.B."/>
        </authorList>
    </citation>
    <scope>NUCLEOTIDE SEQUENCE [LARGE SCALE GENOMIC DNA]</scope>
</reference>
<evidence type="ECO:0000313" key="1">
    <source>
        <dbReference type="EMBL" id="PDQ34102.1"/>
    </source>
</evidence>
<dbReference type="SUPFAM" id="SSF51905">
    <property type="entry name" value="FAD/NAD(P)-binding domain"/>
    <property type="match status" value="1"/>
</dbReference>
<evidence type="ECO:0000313" key="2">
    <source>
        <dbReference type="Proteomes" id="UP000219994"/>
    </source>
</evidence>
<dbReference type="InterPro" id="IPR036188">
    <property type="entry name" value="FAD/NAD-bd_sf"/>
</dbReference>
<dbReference type="PANTHER" id="PTHR10668:SF105">
    <property type="entry name" value="DEHYDROGENASE-RELATED"/>
    <property type="match status" value="1"/>
</dbReference>
<comment type="caution">
    <text evidence="1">The sequence shown here is derived from an EMBL/GenBank/DDBJ whole genome shotgun (WGS) entry which is preliminary data.</text>
</comment>
<dbReference type="Proteomes" id="UP000219994">
    <property type="component" value="Unassembled WGS sequence"/>
</dbReference>
<gene>
    <name evidence="1" type="ORF">B5766_12770</name>
</gene>
<accession>A0A2A6FMJ1</accession>
<dbReference type="Gene3D" id="3.50.50.60">
    <property type="entry name" value="FAD/NAD(P)-binding domain"/>
    <property type="match status" value="1"/>
</dbReference>
<dbReference type="Pfam" id="PF13450">
    <property type="entry name" value="NAD_binding_8"/>
    <property type="match status" value="1"/>
</dbReference>
<name>A0A2A6FMJ1_9MICO</name>
<dbReference type="PANTHER" id="PTHR10668">
    <property type="entry name" value="PHYTOENE DEHYDROGENASE"/>
    <property type="match status" value="1"/>
</dbReference>
<proteinExistence type="predicted"/>
<organism evidence="1 2">
    <name type="scientific">Candidatus Lumbricidiphila eiseniae</name>
    <dbReference type="NCBI Taxonomy" id="1969409"/>
    <lineage>
        <taxon>Bacteria</taxon>
        <taxon>Bacillati</taxon>
        <taxon>Actinomycetota</taxon>
        <taxon>Actinomycetes</taxon>
        <taxon>Micrococcales</taxon>
        <taxon>Microbacteriaceae</taxon>
        <taxon>Candidatus Lumbricidiphila</taxon>
    </lineage>
</organism>
<evidence type="ECO:0008006" key="3">
    <source>
        <dbReference type="Google" id="ProtNLM"/>
    </source>
</evidence>
<dbReference type="EMBL" id="NAEP01000069">
    <property type="protein sequence ID" value="PDQ34102.1"/>
    <property type="molecule type" value="Genomic_DNA"/>
</dbReference>